<dbReference type="Proteomes" id="UP000183995">
    <property type="component" value="Unassembled WGS sequence"/>
</dbReference>
<dbReference type="PANTHER" id="PTHR43327">
    <property type="entry name" value="STOMATIN-LIKE PROTEIN 2, MITOCHONDRIAL"/>
    <property type="match status" value="1"/>
</dbReference>
<sequence>MYAVLVIGAIVVCAVFFAGVRIIRPSRRGLVETFGRSTRYLQPGFHWIVPLVQKAVIADLSERMLTLGPLLVITSDNLSANASAAVTVRLRDGAESVRAAVYNAGNYLDQTASMARTALLDVVGGTDLKSLGCCRKYVSEEFFEALRRSAAPLGVEIVRAEVTEIEFTADIRASLHSTVLAANEKTAAADFAAAAKMTAEGMKRADIIKAEGKKQARVLAAEGEAKAIRLICEASRHYAAGSAQLLRIVETALGSGGGGLPPIPEYDSASEEQTDAEQTARAGNRAV</sequence>
<dbReference type="RefSeq" id="WP_073079384.1">
    <property type="nucleotide sequence ID" value="NZ_FQXV01000008.1"/>
</dbReference>
<dbReference type="AlphaFoldDB" id="A0A1M5YEX8"/>
<dbReference type="GO" id="GO:0006508">
    <property type="term" value="P:proteolysis"/>
    <property type="evidence" value="ECO:0007669"/>
    <property type="project" value="UniProtKB-KW"/>
</dbReference>
<dbReference type="SMART" id="SM00244">
    <property type="entry name" value="PHB"/>
    <property type="match status" value="1"/>
</dbReference>
<proteinExistence type="predicted"/>
<feature type="region of interest" description="Disordered" evidence="1">
    <location>
        <begin position="259"/>
        <end position="287"/>
    </location>
</feature>
<dbReference type="EMBL" id="FQXV01000008">
    <property type="protein sequence ID" value="SHI10459.1"/>
    <property type="molecule type" value="Genomic_DNA"/>
</dbReference>
<gene>
    <name evidence="3" type="ORF">SAMN02745823_02449</name>
</gene>
<dbReference type="InterPro" id="IPR036013">
    <property type="entry name" value="Band_7/SPFH_dom_sf"/>
</dbReference>
<dbReference type="SUPFAM" id="SSF117892">
    <property type="entry name" value="Band 7/SPFH domain"/>
    <property type="match status" value="1"/>
</dbReference>
<dbReference type="Gene3D" id="3.30.479.30">
    <property type="entry name" value="Band 7 domain"/>
    <property type="match status" value="1"/>
</dbReference>
<keyword evidence="3" id="KW-0378">Hydrolase</keyword>
<evidence type="ECO:0000259" key="2">
    <source>
        <dbReference type="SMART" id="SM00244"/>
    </source>
</evidence>
<dbReference type="OrthoDB" id="9809197at2"/>
<evidence type="ECO:0000313" key="4">
    <source>
        <dbReference type="Proteomes" id="UP000183995"/>
    </source>
</evidence>
<keyword evidence="3" id="KW-0645">Protease</keyword>
<feature type="domain" description="Band 7" evidence="2">
    <location>
        <begin position="18"/>
        <end position="179"/>
    </location>
</feature>
<keyword evidence="4" id="KW-1185">Reference proteome</keyword>
<evidence type="ECO:0000313" key="3">
    <source>
        <dbReference type="EMBL" id="SHI10459.1"/>
    </source>
</evidence>
<protein>
    <submittedName>
        <fullName evidence="3">Regulator of protease activity HflC, stomatin/prohibitin superfamily</fullName>
    </submittedName>
</protein>
<dbReference type="STRING" id="1123282.SAMN02745823_02449"/>
<dbReference type="PANTHER" id="PTHR43327:SF10">
    <property type="entry name" value="STOMATIN-LIKE PROTEIN 2, MITOCHONDRIAL"/>
    <property type="match status" value="1"/>
</dbReference>
<evidence type="ECO:0000256" key="1">
    <source>
        <dbReference type="SAM" id="MobiDB-lite"/>
    </source>
</evidence>
<name>A0A1M5YEX8_9FIRM</name>
<accession>A0A1M5YEX8</accession>
<dbReference type="GO" id="GO:0008233">
    <property type="term" value="F:peptidase activity"/>
    <property type="evidence" value="ECO:0007669"/>
    <property type="project" value="UniProtKB-KW"/>
</dbReference>
<organism evidence="3 4">
    <name type="scientific">Sporobacter termitidis DSM 10068</name>
    <dbReference type="NCBI Taxonomy" id="1123282"/>
    <lineage>
        <taxon>Bacteria</taxon>
        <taxon>Bacillati</taxon>
        <taxon>Bacillota</taxon>
        <taxon>Clostridia</taxon>
        <taxon>Eubacteriales</taxon>
        <taxon>Oscillospiraceae</taxon>
        <taxon>Sporobacter</taxon>
    </lineage>
</organism>
<dbReference type="InterPro" id="IPR050710">
    <property type="entry name" value="Band7/mec-2_domain"/>
</dbReference>
<dbReference type="InterPro" id="IPR001107">
    <property type="entry name" value="Band_7"/>
</dbReference>
<dbReference type="Pfam" id="PF01145">
    <property type="entry name" value="Band_7"/>
    <property type="match status" value="1"/>
</dbReference>
<reference evidence="3 4" key="1">
    <citation type="submission" date="2016-11" db="EMBL/GenBank/DDBJ databases">
        <authorList>
            <person name="Jaros S."/>
            <person name="Januszkiewicz K."/>
            <person name="Wedrychowicz H."/>
        </authorList>
    </citation>
    <scope>NUCLEOTIDE SEQUENCE [LARGE SCALE GENOMIC DNA]</scope>
    <source>
        <strain evidence="3 4">DSM 10068</strain>
    </source>
</reference>